<dbReference type="AlphaFoldDB" id="A0A0E9S3M7"/>
<accession>A0A0E9S3M7</accession>
<reference evidence="1" key="2">
    <citation type="journal article" date="2015" name="Fish Shellfish Immunol.">
        <title>Early steps in the European eel (Anguilla anguilla)-Vibrio vulnificus interaction in the gills: Role of the RtxA13 toxin.</title>
        <authorList>
            <person name="Callol A."/>
            <person name="Pajuelo D."/>
            <person name="Ebbesson L."/>
            <person name="Teles M."/>
            <person name="MacKenzie S."/>
            <person name="Amaro C."/>
        </authorList>
    </citation>
    <scope>NUCLEOTIDE SEQUENCE</scope>
</reference>
<name>A0A0E9S3M7_ANGAN</name>
<sequence length="42" mass="5092">MHHDENPGNHYLQPHKRRQVLSHFLNSPHPHHGLVRPQDLQW</sequence>
<dbReference type="EMBL" id="GBXM01073332">
    <property type="protein sequence ID" value="JAH35245.1"/>
    <property type="molecule type" value="Transcribed_RNA"/>
</dbReference>
<reference evidence="1" key="1">
    <citation type="submission" date="2014-11" db="EMBL/GenBank/DDBJ databases">
        <authorList>
            <person name="Amaro Gonzalez C."/>
        </authorList>
    </citation>
    <scope>NUCLEOTIDE SEQUENCE</scope>
</reference>
<proteinExistence type="predicted"/>
<protein>
    <submittedName>
        <fullName evidence="1">Uncharacterized protein</fullName>
    </submittedName>
</protein>
<organism evidence="1">
    <name type="scientific">Anguilla anguilla</name>
    <name type="common">European freshwater eel</name>
    <name type="synonym">Muraena anguilla</name>
    <dbReference type="NCBI Taxonomy" id="7936"/>
    <lineage>
        <taxon>Eukaryota</taxon>
        <taxon>Metazoa</taxon>
        <taxon>Chordata</taxon>
        <taxon>Craniata</taxon>
        <taxon>Vertebrata</taxon>
        <taxon>Euteleostomi</taxon>
        <taxon>Actinopterygii</taxon>
        <taxon>Neopterygii</taxon>
        <taxon>Teleostei</taxon>
        <taxon>Anguilliformes</taxon>
        <taxon>Anguillidae</taxon>
        <taxon>Anguilla</taxon>
    </lineage>
</organism>
<evidence type="ECO:0000313" key="1">
    <source>
        <dbReference type="EMBL" id="JAH35245.1"/>
    </source>
</evidence>